<dbReference type="InterPro" id="IPR036237">
    <property type="entry name" value="Xyl_isomerase-like_sf"/>
</dbReference>
<gene>
    <name evidence="2" type="ORF">RG1141_CH03740</name>
</gene>
<proteinExistence type="predicted"/>
<accession>A0A068T2S4</accession>
<dbReference type="SUPFAM" id="SSF51658">
    <property type="entry name" value="Xylose isomerase-like"/>
    <property type="match status" value="1"/>
</dbReference>
<organism evidence="2 3">
    <name type="scientific">Neorhizobium galegae bv. officinalis bv. officinalis str. HAMBI 1141</name>
    <dbReference type="NCBI Taxonomy" id="1028801"/>
    <lineage>
        <taxon>Bacteria</taxon>
        <taxon>Pseudomonadati</taxon>
        <taxon>Pseudomonadota</taxon>
        <taxon>Alphaproteobacteria</taxon>
        <taxon>Hyphomicrobiales</taxon>
        <taxon>Rhizobiaceae</taxon>
        <taxon>Rhizobium/Agrobacterium group</taxon>
        <taxon>Neorhizobium</taxon>
    </lineage>
</organism>
<dbReference type="HOGENOM" id="CLU_766914_0_0_5"/>
<dbReference type="Gene3D" id="3.20.20.150">
    <property type="entry name" value="Divalent-metal-dependent TIM barrel enzymes"/>
    <property type="match status" value="1"/>
</dbReference>
<dbReference type="RefSeq" id="WP_038540063.1">
    <property type="nucleotide sequence ID" value="NZ_HG938355.1"/>
</dbReference>
<sequence>MKLGIDAQKLPEAVKRGPLASLDHVRELGLGGLFFTTVLDMSPTLDKVELRDIRAKADELGLYLESGVGKINPYCSAEAPEFRAIGDGDIILGFTRMIEAGAAIGCRELWVSPGNFKSEYRGRLANDRFRTDVTWEEQLLAIEKVLLKLAPVACANGVHLNMETHDEITSFEILRLIEKVGEDCMGVVFDTANGLQRAEYPIFAAKRVAPYVRQTHIKDAYVGRAPGGFDFQTRPVGGGIVDFGSILPILSKANPDLNFSLEVAASVEDKPRKANPRQCIQIDDPIWRAGHPDLNAEELDAYIAMVDAYEKCVTSGEIPDWEAYEANQYGYPTYEKQSYGYKEAVIFIKDSARYVERICTENSISLSSPATKRQAA</sequence>
<keyword evidence="2" id="KW-0413">Isomerase</keyword>
<dbReference type="Pfam" id="PF01261">
    <property type="entry name" value="AP_endonuc_2"/>
    <property type="match status" value="1"/>
</dbReference>
<evidence type="ECO:0000259" key="1">
    <source>
        <dbReference type="Pfam" id="PF01261"/>
    </source>
</evidence>
<dbReference type="EMBL" id="HG938355">
    <property type="protein sequence ID" value="CDN52738.1"/>
    <property type="molecule type" value="Genomic_DNA"/>
</dbReference>
<dbReference type="KEGG" id="ngl:RG1141_CH03740"/>
<name>A0A068T2S4_NEOGA</name>
<dbReference type="InterPro" id="IPR013022">
    <property type="entry name" value="Xyl_isomerase-like_TIM-brl"/>
</dbReference>
<dbReference type="AlphaFoldDB" id="A0A068T2S4"/>
<protein>
    <submittedName>
        <fullName evidence="2">Sugar phosphate isomerase/epimerase</fullName>
    </submittedName>
</protein>
<dbReference type="GO" id="GO:0016853">
    <property type="term" value="F:isomerase activity"/>
    <property type="evidence" value="ECO:0007669"/>
    <property type="project" value="UniProtKB-KW"/>
</dbReference>
<dbReference type="Proteomes" id="UP000028186">
    <property type="component" value="Chromosome I"/>
</dbReference>
<dbReference type="PANTHER" id="PTHR12110">
    <property type="entry name" value="HYDROXYPYRUVATE ISOMERASE"/>
    <property type="match status" value="1"/>
</dbReference>
<dbReference type="eggNOG" id="COG1082">
    <property type="taxonomic scope" value="Bacteria"/>
</dbReference>
<dbReference type="InterPro" id="IPR050312">
    <property type="entry name" value="IolE/XylAMocC-like"/>
</dbReference>
<evidence type="ECO:0000313" key="3">
    <source>
        <dbReference type="Proteomes" id="UP000028186"/>
    </source>
</evidence>
<dbReference type="PANTHER" id="PTHR12110:SF53">
    <property type="entry name" value="BLR5974 PROTEIN"/>
    <property type="match status" value="1"/>
</dbReference>
<feature type="domain" description="Xylose isomerase-like TIM barrel" evidence="1">
    <location>
        <begin position="23"/>
        <end position="267"/>
    </location>
</feature>
<dbReference type="PATRIC" id="fig|1028801.3.peg.370"/>
<evidence type="ECO:0000313" key="2">
    <source>
        <dbReference type="EMBL" id="CDN52738.1"/>
    </source>
</evidence>
<reference evidence="3" key="1">
    <citation type="journal article" date="2014" name="BMC Genomics">
        <title>Genome sequencing of two Neorhizobium galegae strains reveals a noeT gene responsible for the unusual acetylation of the nodulation factors.</title>
        <authorList>
            <person name="Osterman J."/>
            <person name="Marsh J."/>
            <person name="Laine P.K."/>
            <person name="Zeng Z."/>
            <person name="Alatalo E."/>
            <person name="Sullivan J.T."/>
            <person name="Young J.P."/>
            <person name="Thomas-Oates J."/>
            <person name="Paulin L."/>
            <person name="Lindstrom K."/>
        </authorList>
    </citation>
    <scope>NUCLEOTIDE SEQUENCE [LARGE SCALE GENOMIC DNA]</scope>
    <source>
        <strain evidence="3">HAMBI 1141</strain>
    </source>
</reference>